<evidence type="ECO:0000313" key="3">
    <source>
        <dbReference type="Proteomes" id="UP001066276"/>
    </source>
</evidence>
<organism evidence="2 3">
    <name type="scientific">Pleurodeles waltl</name>
    <name type="common">Iberian ribbed newt</name>
    <dbReference type="NCBI Taxonomy" id="8319"/>
    <lineage>
        <taxon>Eukaryota</taxon>
        <taxon>Metazoa</taxon>
        <taxon>Chordata</taxon>
        <taxon>Craniata</taxon>
        <taxon>Vertebrata</taxon>
        <taxon>Euteleostomi</taxon>
        <taxon>Amphibia</taxon>
        <taxon>Batrachia</taxon>
        <taxon>Caudata</taxon>
        <taxon>Salamandroidea</taxon>
        <taxon>Salamandridae</taxon>
        <taxon>Pleurodelinae</taxon>
        <taxon>Pleurodeles</taxon>
    </lineage>
</organism>
<evidence type="ECO:0000256" key="1">
    <source>
        <dbReference type="SAM" id="MobiDB-lite"/>
    </source>
</evidence>
<feature type="region of interest" description="Disordered" evidence="1">
    <location>
        <begin position="1"/>
        <end position="20"/>
    </location>
</feature>
<evidence type="ECO:0000313" key="2">
    <source>
        <dbReference type="EMBL" id="KAJ1134672.1"/>
    </source>
</evidence>
<dbReference type="EMBL" id="JANPWB010000010">
    <property type="protein sequence ID" value="KAJ1134672.1"/>
    <property type="molecule type" value="Genomic_DNA"/>
</dbReference>
<accession>A0AAV7Q649</accession>
<protein>
    <submittedName>
        <fullName evidence="2">Uncharacterized protein</fullName>
    </submittedName>
</protein>
<gene>
    <name evidence="2" type="ORF">NDU88_001123</name>
</gene>
<keyword evidence="3" id="KW-1185">Reference proteome</keyword>
<dbReference type="AlphaFoldDB" id="A0AAV7Q649"/>
<reference evidence="2" key="1">
    <citation type="journal article" date="2022" name="bioRxiv">
        <title>Sequencing and chromosome-scale assembly of the giantPleurodeles waltlgenome.</title>
        <authorList>
            <person name="Brown T."/>
            <person name="Elewa A."/>
            <person name="Iarovenko S."/>
            <person name="Subramanian E."/>
            <person name="Araus A.J."/>
            <person name="Petzold A."/>
            <person name="Susuki M."/>
            <person name="Suzuki K.-i.T."/>
            <person name="Hayashi T."/>
            <person name="Toyoda A."/>
            <person name="Oliveira C."/>
            <person name="Osipova E."/>
            <person name="Leigh N.D."/>
            <person name="Simon A."/>
            <person name="Yun M.H."/>
        </authorList>
    </citation>
    <scope>NUCLEOTIDE SEQUENCE</scope>
    <source>
        <strain evidence="2">20211129_DDA</strain>
        <tissue evidence="2">Liver</tissue>
    </source>
</reference>
<name>A0AAV7Q649_PLEWA</name>
<dbReference type="Proteomes" id="UP001066276">
    <property type="component" value="Chromosome 6"/>
</dbReference>
<sequence>MASARAYSLRRSKAGRSEALAHRPNQMAAFQCRRIVKLFRSLVKLTDNCLKYEQKCCCSLWFIRILRIITRVMDLN</sequence>
<comment type="caution">
    <text evidence="2">The sequence shown here is derived from an EMBL/GenBank/DDBJ whole genome shotgun (WGS) entry which is preliminary data.</text>
</comment>
<proteinExistence type="predicted"/>